<dbReference type="Proteomes" id="UP000001218">
    <property type="component" value="Unassembled WGS sequence"/>
</dbReference>
<proteinExistence type="predicted"/>
<gene>
    <name evidence="1" type="ORF">HMPREF1077_01397</name>
</gene>
<accession>K5Z6E0</accession>
<evidence type="ECO:0000313" key="2">
    <source>
        <dbReference type="Proteomes" id="UP000001218"/>
    </source>
</evidence>
<evidence type="ECO:0000313" key="1">
    <source>
        <dbReference type="EMBL" id="EKN11139.1"/>
    </source>
</evidence>
<reference evidence="1 2" key="1">
    <citation type="submission" date="2012-02" db="EMBL/GenBank/DDBJ databases">
        <title>The Genome Sequence of Parabacteroides johnsonii CL02T12C29.</title>
        <authorList>
            <consortium name="The Broad Institute Genome Sequencing Platform"/>
            <person name="Earl A."/>
            <person name="Ward D."/>
            <person name="Feldgarden M."/>
            <person name="Gevers D."/>
            <person name="Zitomersky N.L."/>
            <person name="Coyne M.J."/>
            <person name="Comstock L.E."/>
            <person name="Young S.K."/>
            <person name="Zeng Q."/>
            <person name="Gargeya S."/>
            <person name="Fitzgerald M."/>
            <person name="Haas B."/>
            <person name="Abouelleil A."/>
            <person name="Alvarado L."/>
            <person name="Arachchi H.M."/>
            <person name="Berlin A."/>
            <person name="Chapman S.B."/>
            <person name="Gearin G."/>
            <person name="Goldberg J."/>
            <person name="Griggs A."/>
            <person name="Gujja S."/>
            <person name="Hansen M."/>
            <person name="Heiman D."/>
            <person name="Howarth C."/>
            <person name="Larimer J."/>
            <person name="Lui A."/>
            <person name="MacDonald P.J.P."/>
            <person name="McCowen C."/>
            <person name="Montmayeur A."/>
            <person name="Murphy C."/>
            <person name="Neiman D."/>
            <person name="Pearson M."/>
            <person name="Priest M."/>
            <person name="Roberts A."/>
            <person name="Saif S."/>
            <person name="Shea T."/>
            <person name="Sisk P."/>
            <person name="Stolte C."/>
            <person name="Sykes S."/>
            <person name="Wortman J."/>
            <person name="Nusbaum C."/>
            <person name="Birren B."/>
        </authorList>
    </citation>
    <scope>NUCLEOTIDE SEQUENCE [LARGE SCALE GENOMIC DNA]</scope>
    <source>
        <strain evidence="1 2">CL02T12C29</strain>
    </source>
</reference>
<sequence length="57" mass="7025">MKWIFCFFSVLFWGCLEDKLNEYEVRKECSISEYLSEIKYLQSVFYEEELSAPRFFC</sequence>
<protein>
    <submittedName>
        <fullName evidence="1">Uncharacterized protein</fullName>
    </submittedName>
</protein>
<dbReference type="PATRIC" id="fig|999419.3.peg.1432"/>
<comment type="caution">
    <text evidence="1">The sequence shown here is derived from an EMBL/GenBank/DDBJ whole genome shotgun (WGS) entry which is preliminary data.</text>
</comment>
<dbReference type="HOGENOM" id="CLU_2992556_0_0_10"/>
<dbReference type="AlphaFoldDB" id="K5Z6E0"/>
<dbReference type="EMBL" id="AGZP01000015">
    <property type="protein sequence ID" value="EKN11139.1"/>
    <property type="molecule type" value="Genomic_DNA"/>
</dbReference>
<name>K5Z6E0_9BACT</name>
<organism evidence="1 2">
    <name type="scientific">Parabacteroides johnsonii CL02T12C29</name>
    <dbReference type="NCBI Taxonomy" id="999419"/>
    <lineage>
        <taxon>Bacteria</taxon>
        <taxon>Pseudomonadati</taxon>
        <taxon>Bacteroidota</taxon>
        <taxon>Bacteroidia</taxon>
        <taxon>Bacteroidales</taxon>
        <taxon>Tannerellaceae</taxon>
        <taxon>Parabacteroides</taxon>
    </lineage>
</organism>